<dbReference type="OrthoDB" id="448448at2759"/>
<dbReference type="Pfam" id="PF00176">
    <property type="entry name" value="SNF2-rel_dom"/>
    <property type="match status" value="1"/>
</dbReference>
<dbReference type="InterPro" id="IPR050496">
    <property type="entry name" value="SNF2_RAD54_helicase_repair"/>
</dbReference>
<feature type="domain" description="Helicase C-terminal" evidence="2">
    <location>
        <begin position="175"/>
        <end position="337"/>
    </location>
</feature>
<dbReference type="GO" id="GO:0005524">
    <property type="term" value="F:ATP binding"/>
    <property type="evidence" value="ECO:0007669"/>
    <property type="project" value="InterPro"/>
</dbReference>
<dbReference type="PANTHER" id="PTHR45629:SF7">
    <property type="entry name" value="DNA EXCISION REPAIR PROTEIN ERCC-6-RELATED"/>
    <property type="match status" value="1"/>
</dbReference>
<dbReference type="Pfam" id="PF00271">
    <property type="entry name" value="Helicase_C"/>
    <property type="match status" value="1"/>
</dbReference>
<dbReference type="Gene3D" id="3.40.50.10810">
    <property type="entry name" value="Tandem AAA-ATPase domain"/>
    <property type="match status" value="1"/>
</dbReference>
<dbReference type="EMBL" id="MU825570">
    <property type="protein sequence ID" value="KAJ7388197.1"/>
    <property type="molecule type" value="Genomic_DNA"/>
</dbReference>
<dbReference type="AlphaFoldDB" id="A0A9X0D5L6"/>
<dbReference type="InterPro" id="IPR027417">
    <property type="entry name" value="P-loop_NTPase"/>
</dbReference>
<evidence type="ECO:0000259" key="2">
    <source>
        <dbReference type="PROSITE" id="PS51194"/>
    </source>
</evidence>
<dbReference type="InterPro" id="IPR001650">
    <property type="entry name" value="Helicase_C-like"/>
</dbReference>
<keyword evidence="4" id="KW-1185">Reference proteome</keyword>
<proteinExistence type="predicted"/>
<gene>
    <name evidence="3" type="ORF">OS493_039292</name>
</gene>
<dbReference type="SMART" id="SM00490">
    <property type="entry name" value="HELICc"/>
    <property type="match status" value="1"/>
</dbReference>
<sequence length="531" mass="59848">GLTGTPLQNKLEEFWCVLDWAKPGSLGSAKKFKVEFDKPIRKGQPYDATKRELAIARKNELVVFCPLTPFQEDVYQTLLQNPDVELIRKKNFPCDCGSGEDRGKCCYTLSSESEDIKTVTMRFFQLLLKVANHAALLAPTVKQTEDQQEKAKALCLRVFARYPEFSGGAEMSSFELLSDPKYCGKMKVFRKAVASLFKRNTANYFCFSRSTQKSLLSAKDWCTAVWMEEPSQWTGPVWYMSLMSTPVSPCVLISTKAGGLGLNFTGANVVIIFDPNWNPSSDLQAQDRAYRIGQRRDVSVYRLISSGTIEEMMYLRQVYKQQLANIAVGGTNERRYFTGVEGDKDKKGELFGLENLFSYRAEGASLSKDIVRRTEKLEAGYKVTKYEIVHDKKQEDGLKSEATGGTVNTNLEEDPYNLEEIASQLIDNDESRKQNHSTCTSQATQNSVIDLKNKSSDKKLIGNQASCSEEKRDFTKDGCVGMESKGINDEDDDILYELDNSQFCLSDDDGDDLLAKFLDSPRKHSLFRTFP</sequence>
<protein>
    <recommendedName>
        <fullName evidence="2">Helicase C-terminal domain-containing protein</fullName>
    </recommendedName>
</protein>
<dbReference type="PROSITE" id="PS51194">
    <property type="entry name" value="HELICASE_CTER"/>
    <property type="match status" value="1"/>
</dbReference>
<dbReference type="InterPro" id="IPR000330">
    <property type="entry name" value="SNF2_N"/>
</dbReference>
<dbReference type="InterPro" id="IPR049730">
    <property type="entry name" value="SNF2/RAD54-like_C"/>
</dbReference>
<dbReference type="GO" id="GO:0016787">
    <property type="term" value="F:hydrolase activity"/>
    <property type="evidence" value="ECO:0007669"/>
    <property type="project" value="UniProtKB-KW"/>
</dbReference>
<organism evidence="3 4">
    <name type="scientific">Desmophyllum pertusum</name>
    <dbReference type="NCBI Taxonomy" id="174260"/>
    <lineage>
        <taxon>Eukaryota</taxon>
        <taxon>Metazoa</taxon>
        <taxon>Cnidaria</taxon>
        <taxon>Anthozoa</taxon>
        <taxon>Hexacorallia</taxon>
        <taxon>Scleractinia</taxon>
        <taxon>Caryophylliina</taxon>
        <taxon>Caryophylliidae</taxon>
        <taxon>Desmophyllum</taxon>
    </lineage>
</organism>
<evidence type="ECO:0000313" key="3">
    <source>
        <dbReference type="EMBL" id="KAJ7388197.1"/>
    </source>
</evidence>
<reference evidence="3" key="1">
    <citation type="submission" date="2023-01" db="EMBL/GenBank/DDBJ databases">
        <title>Genome assembly of the deep-sea coral Lophelia pertusa.</title>
        <authorList>
            <person name="Herrera S."/>
            <person name="Cordes E."/>
        </authorList>
    </citation>
    <scope>NUCLEOTIDE SEQUENCE</scope>
    <source>
        <strain evidence="3">USNM1676648</strain>
        <tissue evidence="3">Polyp</tissue>
    </source>
</reference>
<dbReference type="PANTHER" id="PTHR45629">
    <property type="entry name" value="SNF2/RAD54 FAMILY MEMBER"/>
    <property type="match status" value="1"/>
</dbReference>
<comment type="caution">
    <text evidence="3">The sequence shown here is derived from an EMBL/GenBank/DDBJ whole genome shotgun (WGS) entry which is preliminary data.</text>
</comment>
<keyword evidence="1" id="KW-0378">Hydrolase</keyword>
<dbReference type="Proteomes" id="UP001163046">
    <property type="component" value="Unassembled WGS sequence"/>
</dbReference>
<dbReference type="CDD" id="cd18793">
    <property type="entry name" value="SF2_C_SNF"/>
    <property type="match status" value="1"/>
</dbReference>
<accession>A0A9X0D5L6</accession>
<dbReference type="InterPro" id="IPR038718">
    <property type="entry name" value="SNF2-like_sf"/>
</dbReference>
<feature type="non-terminal residue" evidence="3">
    <location>
        <position position="531"/>
    </location>
</feature>
<dbReference type="Gene3D" id="3.40.50.300">
    <property type="entry name" value="P-loop containing nucleotide triphosphate hydrolases"/>
    <property type="match status" value="2"/>
</dbReference>
<name>A0A9X0D5L6_9CNID</name>
<evidence type="ECO:0000256" key="1">
    <source>
        <dbReference type="ARBA" id="ARBA00022801"/>
    </source>
</evidence>
<dbReference type="SUPFAM" id="SSF52540">
    <property type="entry name" value="P-loop containing nucleoside triphosphate hydrolases"/>
    <property type="match status" value="2"/>
</dbReference>
<evidence type="ECO:0000313" key="4">
    <source>
        <dbReference type="Proteomes" id="UP001163046"/>
    </source>
</evidence>